<name>A0A0E9VLP9_ANGAN</name>
<protein>
    <submittedName>
        <fullName evidence="1">Uncharacterized protein</fullName>
    </submittedName>
</protein>
<organism evidence="1">
    <name type="scientific">Anguilla anguilla</name>
    <name type="common">European freshwater eel</name>
    <name type="synonym">Muraena anguilla</name>
    <dbReference type="NCBI Taxonomy" id="7936"/>
    <lineage>
        <taxon>Eukaryota</taxon>
        <taxon>Metazoa</taxon>
        <taxon>Chordata</taxon>
        <taxon>Craniata</taxon>
        <taxon>Vertebrata</taxon>
        <taxon>Euteleostomi</taxon>
        <taxon>Actinopterygii</taxon>
        <taxon>Neopterygii</taxon>
        <taxon>Teleostei</taxon>
        <taxon>Anguilliformes</taxon>
        <taxon>Anguillidae</taxon>
        <taxon>Anguilla</taxon>
    </lineage>
</organism>
<sequence>MTPFQCLMFLQSHGFCDIISVFFVHFQ</sequence>
<dbReference type="EMBL" id="GBXM01030419">
    <property type="protein sequence ID" value="JAH78158.1"/>
    <property type="molecule type" value="Transcribed_RNA"/>
</dbReference>
<reference evidence="1" key="1">
    <citation type="submission" date="2014-11" db="EMBL/GenBank/DDBJ databases">
        <authorList>
            <person name="Amaro Gonzalez C."/>
        </authorList>
    </citation>
    <scope>NUCLEOTIDE SEQUENCE</scope>
</reference>
<proteinExistence type="predicted"/>
<evidence type="ECO:0000313" key="1">
    <source>
        <dbReference type="EMBL" id="JAH78158.1"/>
    </source>
</evidence>
<accession>A0A0E9VLP9</accession>
<dbReference type="AlphaFoldDB" id="A0A0E9VLP9"/>
<reference evidence="1" key="2">
    <citation type="journal article" date="2015" name="Fish Shellfish Immunol.">
        <title>Early steps in the European eel (Anguilla anguilla)-Vibrio vulnificus interaction in the gills: Role of the RtxA13 toxin.</title>
        <authorList>
            <person name="Callol A."/>
            <person name="Pajuelo D."/>
            <person name="Ebbesson L."/>
            <person name="Teles M."/>
            <person name="MacKenzie S."/>
            <person name="Amaro C."/>
        </authorList>
    </citation>
    <scope>NUCLEOTIDE SEQUENCE</scope>
</reference>